<gene>
    <name evidence="2" type="ORF">DCAR_024206</name>
</gene>
<dbReference type="Gramene" id="KZM86953">
    <property type="protein sequence ID" value="KZM86953"/>
    <property type="gene ID" value="DCAR_024087"/>
</dbReference>
<feature type="compositionally biased region" description="Polar residues" evidence="1">
    <location>
        <begin position="8"/>
        <end position="44"/>
    </location>
</feature>
<proteinExistence type="predicted"/>
<reference evidence="2" key="1">
    <citation type="journal article" date="2016" name="Nat. Genet.">
        <title>A high-quality carrot genome assembly provides new insights into carotenoid accumulation and asterid genome evolution.</title>
        <authorList>
            <person name="Iorizzo M."/>
            <person name="Ellison S."/>
            <person name="Senalik D."/>
            <person name="Zeng P."/>
            <person name="Satapoomin P."/>
            <person name="Huang J."/>
            <person name="Bowman M."/>
            <person name="Iovene M."/>
            <person name="Sanseverino W."/>
            <person name="Cavagnaro P."/>
            <person name="Yildiz M."/>
            <person name="Macko-Podgorni A."/>
            <person name="Moranska E."/>
            <person name="Grzebelus E."/>
            <person name="Grzebelus D."/>
            <person name="Ashrafi H."/>
            <person name="Zheng Z."/>
            <person name="Cheng S."/>
            <person name="Spooner D."/>
            <person name="Van Deynze A."/>
            <person name="Simon P."/>
        </authorList>
    </citation>
    <scope>NUCLEOTIDE SEQUENCE [LARGE SCALE GENOMIC DNA]</scope>
    <source>
        <tissue evidence="2">Leaf</tissue>
    </source>
</reference>
<accession>A0A161ZJB1</accession>
<feature type="compositionally biased region" description="Low complexity" evidence="1">
    <location>
        <begin position="45"/>
        <end position="55"/>
    </location>
</feature>
<comment type="caution">
    <text evidence="2">The sequence shown here is derived from an EMBL/GenBank/DDBJ whole genome shotgun (WGS) entry which is preliminary data.</text>
</comment>
<evidence type="ECO:0000256" key="1">
    <source>
        <dbReference type="SAM" id="MobiDB-lite"/>
    </source>
</evidence>
<name>A0A161ZJB1_DAUCS</name>
<dbReference type="Gramene" id="KZM87072">
    <property type="protein sequence ID" value="KZM87072"/>
    <property type="gene ID" value="DCAR_024206"/>
</dbReference>
<sequence length="137" mass="15281">MSTRRIRLSSSSNPRNSTENTPVGSQQSERQHTPAQSQPNTPNVSTASANESANESADEGWVVGSMHNDGRLRIEVISGLLEPSGACSRAITDSISERQDPTGFNWKVVSKEVKDFYFEEFKNCEKMSHERVIVYFI</sequence>
<dbReference type="EMBL" id="LNRQ01000007">
    <property type="protein sequence ID" value="KZM87072.1"/>
    <property type="molecule type" value="Genomic_DNA"/>
</dbReference>
<feature type="region of interest" description="Disordered" evidence="1">
    <location>
        <begin position="1"/>
        <end position="59"/>
    </location>
</feature>
<protein>
    <submittedName>
        <fullName evidence="2">Uncharacterized protein</fullName>
    </submittedName>
</protein>
<evidence type="ECO:0000313" key="2">
    <source>
        <dbReference type="EMBL" id="KZM87072.1"/>
    </source>
</evidence>
<organism evidence="2">
    <name type="scientific">Daucus carota subsp. sativus</name>
    <name type="common">Carrot</name>
    <dbReference type="NCBI Taxonomy" id="79200"/>
    <lineage>
        <taxon>Eukaryota</taxon>
        <taxon>Viridiplantae</taxon>
        <taxon>Streptophyta</taxon>
        <taxon>Embryophyta</taxon>
        <taxon>Tracheophyta</taxon>
        <taxon>Spermatophyta</taxon>
        <taxon>Magnoliopsida</taxon>
        <taxon>eudicotyledons</taxon>
        <taxon>Gunneridae</taxon>
        <taxon>Pentapetalae</taxon>
        <taxon>asterids</taxon>
        <taxon>campanulids</taxon>
        <taxon>Apiales</taxon>
        <taxon>Apiaceae</taxon>
        <taxon>Apioideae</taxon>
        <taxon>Scandiceae</taxon>
        <taxon>Daucinae</taxon>
        <taxon>Daucus</taxon>
        <taxon>Daucus sect. Daucus</taxon>
    </lineage>
</organism>
<dbReference type="AlphaFoldDB" id="A0A161ZJB1"/>